<feature type="compositionally biased region" description="Basic and acidic residues" evidence="2">
    <location>
        <begin position="85"/>
        <end position="97"/>
    </location>
</feature>
<proteinExistence type="predicted"/>
<keyword evidence="5" id="KW-1185">Reference proteome</keyword>
<dbReference type="InterPro" id="IPR007529">
    <property type="entry name" value="Znf_HIT"/>
</dbReference>
<dbReference type="GO" id="GO:0008270">
    <property type="term" value="F:zinc ion binding"/>
    <property type="evidence" value="ECO:0007669"/>
    <property type="project" value="UniProtKB-UniRule"/>
</dbReference>
<dbReference type="Pfam" id="PF04438">
    <property type="entry name" value="zf-HIT"/>
    <property type="match status" value="1"/>
</dbReference>
<sequence length="245" mass="27500">MSSSDPCHAQEQSGGTDQTQVDESASSSHAPVPAAAAQPPIETAPEDKSPGPVICGVCNINSFKYKCSRCYLPYCSVACNKTHQENHPPDIKLEPRPPPKPACDLISKTTRRDNPFQVLDDSEKLSWLFRKYPNLPQQLLDIHAASQPPPQDPSRQIPDSLNNGRSTRPQWSRDKGIQRGKAALRKARNRPGQEGEAIREYCTLISMLLNDDKEEESRLLLQQQVKQDDAQLIRQLMEEEQSHRK</sequence>
<keyword evidence="1" id="KW-0862">Zinc</keyword>
<name>A0A2C5YD39_9HYPO</name>
<keyword evidence="1" id="KW-0863">Zinc-finger</keyword>
<dbReference type="SUPFAM" id="SSF144232">
    <property type="entry name" value="HIT/MYND zinc finger-like"/>
    <property type="match status" value="1"/>
</dbReference>
<feature type="region of interest" description="Disordered" evidence="2">
    <location>
        <begin position="1"/>
        <end position="49"/>
    </location>
</feature>
<evidence type="ECO:0000313" key="4">
    <source>
        <dbReference type="EMBL" id="PHH66637.1"/>
    </source>
</evidence>
<feature type="domain" description="HIT-type" evidence="3">
    <location>
        <begin position="55"/>
        <end position="103"/>
    </location>
</feature>
<feature type="region of interest" description="Disordered" evidence="2">
    <location>
        <begin position="85"/>
        <end position="104"/>
    </location>
</feature>
<dbReference type="AlphaFoldDB" id="A0A2C5YD39"/>
<feature type="region of interest" description="Disordered" evidence="2">
    <location>
        <begin position="144"/>
        <end position="193"/>
    </location>
</feature>
<dbReference type="CDD" id="cd23024">
    <property type="entry name" value="zf-HIT_ZNHIT2-3"/>
    <property type="match status" value="1"/>
</dbReference>
<evidence type="ECO:0000259" key="3">
    <source>
        <dbReference type="PROSITE" id="PS51083"/>
    </source>
</evidence>
<organism evidence="4 5">
    <name type="scientific">Ophiocordyceps australis</name>
    <dbReference type="NCBI Taxonomy" id="1399860"/>
    <lineage>
        <taxon>Eukaryota</taxon>
        <taxon>Fungi</taxon>
        <taxon>Dikarya</taxon>
        <taxon>Ascomycota</taxon>
        <taxon>Pezizomycotina</taxon>
        <taxon>Sordariomycetes</taxon>
        <taxon>Hypocreomycetidae</taxon>
        <taxon>Hypocreales</taxon>
        <taxon>Ophiocordycipitaceae</taxon>
        <taxon>Ophiocordyceps</taxon>
    </lineage>
</organism>
<dbReference type="EMBL" id="NJET01000006">
    <property type="protein sequence ID" value="PHH66637.1"/>
    <property type="molecule type" value="Genomic_DNA"/>
</dbReference>
<feature type="compositionally biased region" description="Polar residues" evidence="2">
    <location>
        <begin position="1"/>
        <end position="23"/>
    </location>
</feature>
<dbReference type="Gene3D" id="3.30.60.190">
    <property type="match status" value="1"/>
</dbReference>
<reference evidence="4 5" key="1">
    <citation type="submission" date="2017-06" db="EMBL/GenBank/DDBJ databases">
        <title>Ant-infecting Ophiocordyceps genomes reveal a high diversity of potential behavioral manipulation genes and a possible major role for enterotoxins.</title>
        <authorList>
            <person name="De Bekker C."/>
            <person name="Evans H.C."/>
            <person name="Brachmann A."/>
            <person name="Hughes D.P."/>
        </authorList>
    </citation>
    <scope>NUCLEOTIDE SEQUENCE [LARGE SCALE GENOMIC DNA]</scope>
    <source>
        <strain evidence="4 5">Map64</strain>
    </source>
</reference>
<feature type="compositionally biased region" description="Low complexity" evidence="2">
    <location>
        <begin position="24"/>
        <end position="40"/>
    </location>
</feature>
<dbReference type="Proteomes" id="UP000226192">
    <property type="component" value="Unassembled WGS sequence"/>
</dbReference>
<keyword evidence="1" id="KW-0479">Metal-binding</keyword>
<evidence type="ECO:0000256" key="1">
    <source>
        <dbReference type="PROSITE-ProRule" id="PRU00453"/>
    </source>
</evidence>
<evidence type="ECO:0000313" key="5">
    <source>
        <dbReference type="Proteomes" id="UP000226192"/>
    </source>
</evidence>
<comment type="caution">
    <text evidence="4">The sequence shown here is derived from an EMBL/GenBank/DDBJ whole genome shotgun (WGS) entry which is preliminary data.</text>
</comment>
<dbReference type="PROSITE" id="PS51083">
    <property type="entry name" value="ZF_HIT"/>
    <property type="match status" value="1"/>
</dbReference>
<feature type="compositionally biased region" description="Polar residues" evidence="2">
    <location>
        <begin position="153"/>
        <end position="170"/>
    </location>
</feature>
<dbReference type="OrthoDB" id="18412at2759"/>
<gene>
    <name evidence="4" type="ORF">CDD81_6474</name>
</gene>
<evidence type="ECO:0000256" key="2">
    <source>
        <dbReference type="SAM" id="MobiDB-lite"/>
    </source>
</evidence>
<accession>A0A2C5YD39</accession>
<protein>
    <recommendedName>
        <fullName evidence="3">HIT-type domain-containing protein</fullName>
    </recommendedName>
</protein>